<dbReference type="GeneID" id="68105558"/>
<evidence type="ECO:0000313" key="1">
    <source>
        <dbReference type="EMBL" id="KAG2372825.1"/>
    </source>
</evidence>
<keyword evidence="2" id="KW-1185">Reference proteome</keyword>
<protein>
    <submittedName>
        <fullName evidence="1">Uncharacterized protein</fullName>
    </submittedName>
</protein>
<accession>A0AA88G5Y6</accession>
<dbReference type="RefSeq" id="XP_044542000.1">
    <property type="nucleotide sequence ID" value="XM_044688945.1"/>
</dbReference>
<organism evidence="1 2">
    <name type="scientific">Naegleria lovaniensis</name>
    <name type="common">Amoeba</name>
    <dbReference type="NCBI Taxonomy" id="51637"/>
    <lineage>
        <taxon>Eukaryota</taxon>
        <taxon>Discoba</taxon>
        <taxon>Heterolobosea</taxon>
        <taxon>Tetramitia</taxon>
        <taxon>Eutetramitia</taxon>
        <taxon>Vahlkampfiidae</taxon>
        <taxon>Naegleria</taxon>
    </lineage>
</organism>
<sequence length="410" mass="47957">MSPWNKLIPNWFSKLVLKNSDNNDHETNKTNSCFAQSEIPERRMTHPITGQVLLRLTAIKKDVGQHVVYQYETTSLTNPQLLIAICSNRELYGQPCKDCVTSLELKIYISENNSNNSSISYQKQIEACRLCGLLDYFSSEQAAWTYLIEFLDGGEGYVKQHVARLDIGCLLELNEKRMIENFIVKKSATMSSEELVSYCVSCCHESMISDENVTEFHFDELKLFKSKFNINLRRKWMKIVYKSQELEYEECLIEDMPFLCYNTLIFNGEMILKSIFSFNTHFLEQVPEYSQDLVFKIDKRHFRHPCVQFAKEILIQVFGFKRLLLFENNLVSSKTRPLLKAVWTLIMTQIHVPEFALIFPVFWPQTSELPDLPQALWKIMTTTMNNDFEPETLHDISITCKHYTFENTDL</sequence>
<dbReference type="Proteomes" id="UP000816034">
    <property type="component" value="Unassembled WGS sequence"/>
</dbReference>
<dbReference type="EMBL" id="PYSW02000066">
    <property type="protein sequence ID" value="KAG2372825.1"/>
    <property type="molecule type" value="Genomic_DNA"/>
</dbReference>
<evidence type="ECO:0000313" key="2">
    <source>
        <dbReference type="Proteomes" id="UP000816034"/>
    </source>
</evidence>
<gene>
    <name evidence="1" type="ORF">C9374_013105</name>
</gene>
<comment type="caution">
    <text evidence="1">The sequence shown here is derived from an EMBL/GenBank/DDBJ whole genome shotgun (WGS) entry which is preliminary data.</text>
</comment>
<proteinExistence type="predicted"/>
<name>A0AA88G5Y6_NAELO</name>
<reference evidence="1 2" key="1">
    <citation type="journal article" date="2018" name="BMC Genomics">
        <title>The genome of Naegleria lovaniensis, the basis for a comparative approach to unravel pathogenicity factors of the human pathogenic amoeba N. fowleri.</title>
        <authorList>
            <person name="Liechti N."/>
            <person name="Schurch N."/>
            <person name="Bruggmann R."/>
            <person name="Wittwer M."/>
        </authorList>
    </citation>
    <scope>NUCLEOTIDE SEQUENCE [LARGE SCALE GENOMIC DNA]</scope>
    <source>
        <strain evidence="1 2">ATCC 30569</strain>
    </source>
</reference>
<dbReference type="AlphaFoldDB" id="A0AA88G5Y6"/>